<evidence type="ECO:0000313" key="2">
    <source>
        <dbReference type="EMBL" id="WHY53344.1"/>
    </source>
</evidence>
<name>A0AAX3X346_9BACI</name>
<accession>A0AAX3X346</accession>
<sequence>MEKNLKQLTNRIHYLPPDPETDRPILSAICGIHQTLIIDAGNSDKHAQLFLDALDQYQTTNYHSVVLTHWHWDHSFGTNKMNLLTIAHENTKRYLENIIDYDWSDEALDNRVEKGLEIEFCFEMIKKEFGVDRNITITLPNITFKEKMEIDLGGVRCVVQHVGGDHSDDSSIIFVEEEKVLFLGDCLYPSIYTQQPLYKIDHVRHLIESIEMFDADIYVLSHELPLTKEQFIGYINALKLICDLAEKHQSNHLNLVNELSTQLNRPLSQLEEEIVYCFMNGLSVS</sequence>
<reference evidence="2" key="1">
    <citation type="submission" date="2023-05" db="EMBL/GenBank/DDBJ databases">
        <title>Comparative genomics of Bacillaceae isolates and their secondary metabolite potential.</title>
        <authorList>
            <person name="Song L."/>
            <person name="Nielsen L.J."/>
            <person name="Mohite O."/>
            <person name="Xu X."/>
            <person name="Weber T."/>
            <person name="Kovacs A.T."/>
        </authorList>
    </citation>
    <scope>NUCLEOTIDE SEQUENCE</scope>
    <source>
        <strain evidence="2">LY1</strain>
    </source>
</reference>
<dbReference type="PANTHER" id="PTHR42951:SF4">
    <property type="entry name" value="ACYL-COENZYME A THIOESTERASE MBLAC2"/>
    <property type="match status" value="1"/>
</dbReference>
<dbReference type="InterPro" id="IPR036866">
    <property type="entry name" value="RibonucZ/Hydroxyglut_hydro"/>
</dbReference>
<dbReference type="PANTHER" id="PTHR42951">
    <property type="entry name" value="METALLO-BETA-LACTAMASE DOMAIN-CONTAINING"/>
    <property type="match status" value="1"/>
</dbReference>
<proteinExistence type="predicted"/>
<evidence type="ECO:0000313" key="3">
    <source>
        <dbReference type="Proteomes" id="UP001178322"/>
    </source>
</evidence>
<evidence type="ECO:0000259" key="1">
    <source>
        <dbReference type="SMART" id="SM00849"/>
    </source>
</evidence>
<dbReference type="AlphaFoldDB" id="A0AAX3X346"/>
<dbReference type="RefSeq" id="WP_283871694.1">
    <property type="nucleotide sequence ID" value="NZ_CP126101.1"/>
</dbReference>
<organism evidence="2 3">
    <name type="scientific">Lysinibacillus pakistanensis</name>
    <dbReference type="NCBI Taxonomy" id="759811"/>
    <lineage>
        <taxon>Bacteria</taxon>
        <taxon>Bacillati</taxon>
        <taxon>Bacillota</taxon>
        <taxon>Bacilli</taxon>
        <taxon>Bacillales</taxon>
        <taxon>Bacillaceae</taxon>
        <taxon>Lysinibacillus</taxon>
    </lineage>
</organism>
<dbReference type="Proteomes" id="UP001178322">
    <property type="component" value="Chromosome"/>
</dbReference>
<dbReference type="InterPro" id="IPR050855">
    <property type="entry name" value="NDM-1-like"/>
</dbReference>
<protein>
    <submittedName>
        <fullName evidence="2">MBL fold metallo-hydrolase</fullName>
    </submittedName>
</protein>
<dbReference type="InterPro" id="IPR001279">
    <property type="entry name" value="Metallo-B-lactamas"/>
</dbReference>
<dbReference type="EMBL" id="CP126101">
    <property type="protein sequence ID" value="WHY53344.1"/>
    <property type="molecule type" value="Genomic_DNA"/>
</dbReference>
<dbReference type="Pfam" id="PF00753">
    <property type="entry name" value="Lactamase_B"/>
    <property type="match status" value="1"/>
</dbReference>
<feature type="domain" description="Metallo-beta-lactamase" evidence="1">
    <location>
        <begin position="23"/>
        <end position="222"/>
    </location>
</feature>
<dbReference type="Gene3D" id="3.60.15.10">
    <property type="entry name" value="Ribonuclease Z/Hydroxyacylglutathione hydrolase-like"/>
    <property type="match status" value="1"/>
</dbReference>
<gene>
    <name evidence="2" type="ORF">QNH24_08935</name>
</gene>
<dbReference type="SUPFAM" id="SSF56281">
    <property type="entry name" value="Metallo-hydrolase/oxidoreductase"/>
    <property type="match status" value="1"/>
</dbReference>
<dbReference type="SMART" id="SM00849">
    <property type="entry name" value="Lactamase_B"/>
    <property type="match status" value="1"/>
</dbReference>